<organism evidence="2 3">
    <name type="scientific">Parastrongyloides trichosuri</name>
    <name type="common">Possum-specific nematode worm</name>
    <dbReference type="NCBI Taxonomy" id="131310"/>
    <lineage>
        <taxon>Eukaryota</taxon>
        <taxon>Metazoa</taxon>
        <taxon>Ecdysozoa</taxon>
        <taxon>Nematoda</taxon>
        <taxon>Chromadorea</taxon>
        <taxon>Rhabditida</taxon>
        <taxon>Tylenchina</taxon>
        <taxon>Panagrolaimomorpha</taxon>
        <taxon>Strongyloidoidea</taxon>
        <taxon>Strongyloididae</taxon>
        <taxon>Parastrongyloides</taxon>
    </lineage>
</organism>
<evidence type="ECO:0000313" key="2">
    <source>
        <dbReference type="Proteomes" id="UP000038045"/>
    </source>
</evidence>
<feature type="region of interest" description="Disordered" evidence="1">
    <location>
        <begin position="1"/>
        <end position="22"/>
    </location>
</feature>
<sequence>MSKTRGSKSVSNRKGNTRKRIAKKGKVLYNPISFKPQLALLPAIADKPKIIVKRAIRKLILPKDVKTKVFENLRGKHLRVDPSQLEELIKKRVDTNVEENILGFQPLLMLKQRYKELCKIHCEELSRCVRGAWFKQGRYGATFLPPGHF</sequence>
<dbReference type="WBParaSite" id="PTRK_0000282400.1">
    <property type="protein sequence ID" value="PTRK_0000282400.1"/>
    <property type="gene ID" value="PTRK_0000282400"/>
</dbReference>
<evidence type="ECO:0000256" key="1">
    <source>
        <dbReference type="SAM" id="MobiDB-lite"/>
    </source>
</evidence>
<proteinExistence type="predicted"/>
<feature type="compositionally biased region" description="Polar residues" evidence="1">
    <location>
        <begin position="1"/>
        <end position="14"/>
    </location>
</feature>
<keyword evidence="2" id="KW-1185">Reference proteome</keyword>
<dbReference type="AlphaFoldDB" id="A0A0N4Z6L8"/>
<accession>A0A0N4Z6L8</accession>
<protein>
    <submittedName>
        <fullName evidence="3">40S ribosomal protein S25</fullName>
    </submittedName>
</protein>
<reference evidence="3" key="1">
    <citation type="submission" date="2017-02" db="UniProtKB">
        <authorList>
            <consortium name="WormBaseParasite"/>
        </authorList>
    </citation>
    <scope>IDENTIFICATION</scope>
</reference>
<dbReference type="Proteomes" id="UP000038045">
    <property type="component" value="Unplaced"/>
</dbReference>
<evidence type="ECO:0000313" key="3">
    <source>
        <dbReference type="WBParaSite" id="PTRK_0000282400.1"/>
    </source>
</evidence>
<name>A0A0N4Z6L8_PARTI</name>